<dbReference type="EMBL" id="JBANRG010000009">
    <property type="protein sequence ID" value="KAK7463555.1"/>
    <property type="molecule type" value="Genomic_DNA"/>
</dbReference>
<feature type="region of interest" description="Disordered" evidence="1">
    <location>
        <begin position="126"/>
        <end position="188"/>
    </location>
</feature>
<feature type="region of interest" description="Disordered" evidence="1">
    <location>
        <begin position="448"/>
        <end position="480"/>
    </location>
</feature>
<reference evidence="2 3" key="1">
    <citation type="submission" date="2024-01" db="EMBL/GenBank/DDBJ databases">
        <title>A draft genome for the cacao thread blight pathogen Marasmiellus scandens.</title>
        <authorList>
            <person name="Baruah I.K."/>
            <person name="Leung J."/>
            <person name="Bukari Y."/>
            <person name="Amoako-Attah I."/>
            <person name="Meinhardt L.W."/>
            <person name="Bailey B.A."/>
            <person name="Cohen S.P."/>
        </authorList>
    </citation>
    <scope>NUCLEOTIDE SEQUENCE [LARGE SCALE GENOMIC DNA]</scope>
    <source>
        <strain evidence="2 3">GH-19</strain>
    </source>
</reference>
<evidence type="ECO:0000313" key="3">
    <source>
        <dbReference type="Proteomes" id="UP001498398"/>
    </source>
</evidence>
<proteinExistence type="predicted"/>
<accession>A0ABR1JRT1</accession>
<organism evidence="2 3">
    <name type="scientific">Marasmiellus scandens</name>
    <dbReference type="NCBI Taxonomy" id="2682957"/>
    <lineage>
        <taxon>Eukaryota</taxon>
        <taxon>Fungi</taxon>
        <taxon>Dikarya</taxon>
        <taxon>Basidiomycota</taxon>
        <taxon>Agaricomycotina</taxon>
        <taxon>Agaricomycetes</taxon>
        <taxon>Agaricomycetidae</taxon>
        <taxon>Agaricales</taxon>
        <taxon>Marasmiineae</taxon>
        <taxon>Omphalotaceae</taxon>
        <taxon>Marasmiellus</taxon>
    </lineage>
</organism>
<feature type="compositionally biased region" description="Basic and acidic residues" evidence="1">
    <location>
        <begin position="458"/>
        <end position="471"/>
    </location>
</feature>
<feature type="region of interest" description="Disordered" evidence="1">
    <location>
        <begin position="72"/>
        <end position="91"/>
    </location>
</feature>
<dbReference type="Proteomes" id="UP001498398">
    <property type="component" value="Unassembled WGS sequence"/>
</dbReference>
<evidence type="ECO:0000313" key="2">
    <source>
        <dbReference type="EMBL" id="KAK7463555.1"/>
    </source>
</evidence>
<feature type="compositionally biased region" description="Basic residues" evidence="1">
    <location>
        <begin position="552"/>
        <end position="563"/>
    </location>
</feature>
<feature type="region of interest" description="Disordered" evidence="1">
    <location>
        <begin position="540"/>
        <end position="563"/>
    </location>
</feature>
<protein>
    <submittedName>
        <fullName evidence="2">Uncharacterized protein</fullName>
    </submittedName>
</protein>
<comment type="caution">
    <text evidence="2">The sequence shown here is derived from an EMBL/GenBank/DDBJ whole genome shotgun (WGS) entry which is preliminary data.</text>
</comment>
<evidence type="ECO:0000256" key="1">
    <source>
        <dbReference type="SAM" id="MobiDB-lite"/>
    </source>
</evidence>
<gene>
    <name evidence="2" type="ORF">VKT23_006902</name>
</gene>
<feature type="compositionally biased region" description="Basic and acidic residues" evidence="1">
    <location>
        <begin position="292"/>
        <end position="303"/>
    </location>
</feature>
<feature type="region of interest" description="Disordered" evidence="1">
    <location>
        <begin position="327"/>
        <end position="347"/>
    </location>
</feature>
<feature type="region of interest" description="Disordered" evidence="1">
    <location>
        <begin position="253"/>
        <end position="307"/>
    </location>
</feature>
<keyword evidence="3" id="KW-1185">Reference proteome</keyword>
<sequence length="656" mass="74039">MSALIINRRRRRSQAIDPCLGFYPTSLHDHVDDKINVVNPDPKIRNAAEDFNEQQKRRFLSPNARAPEPLAFLPTTSTNHPTQEHTPIAEKEPYNLDETLEEPGKEPDIVSVDAFLKSYRCRKYGKRKRETVTQKDDNESCSSTPESHRSTKRKRGTMNRDDDNVLYYPNSRNRRTAKRTKPEPDTWRRKLPLAERLLRASIRCGGDPVDELVHPEAIESLPFTTQLDSRPPRDKRRKWTLVDSHTAPSMTASFISSRERDTVQPNSAQRPLSKLPSVCHSFHPIQGNPDHAGQDKQRPLEPSHKKRKPLKAAFRVFQCPPLTFVPLHEERSPPKSTITQHDKSNDVNEGLGNPLPLLLVPISVKSFDNRPSTLGRISQTCTDSTEPKDMLGNCLVEPEIRPANLAPDETTYPPKPLEDCNSLAFPKDNSIDNRPVFSIFSQLQNLEDSARPASTPAHPEHTTASKNDDNPYFRPASPPALSASQFPVGATCPVSSPPLYLEQTDQSFSPSRNIPASANRPVKPLSSFFDEFLENIRAATQSRDRTDASSSRSHRPIRRRASRIHTRSRFTFAPLTPRNRIETGNLVQPSLGLVHNNYDAMNTTIENSFETDVMLRAIQVSQHAEPDHVLLTCTPPDEGSLRRGMAELRAFYEMSS</sequence>
<name>A0ABR1JRT1_9AGAR</name>
<feature type="compositionally biased region" description="Polar residues" evidence="1">
    <location>
        <begin position="74"/>
        <end position="85"/>
    </location>
</feature>